<dbReference type="InterPro" id="IPR006553">
    <property type="entry name" value="Leu-rich_rpt_Cys-con_subtyp"/>
</dbReference>
<protein>
    <recommendedName>
        <fullName evidence="3">F-box/LRR-repeat protein 14</fullName>
    </recommendedName>
</protein>
<dbReference type="Pfam" id="PF13855">
    <property type="entry name" value="LRR_8"/>
    <property type="match status" value="1"/>
</dbReference>
<evidence type="ECO:0008006" key="3">
    <source>
        <dbReference type="Google" id="ProtNLM"/>
    </source>
</evidence>
<organism evidence="1 2">
    <name type="scientific">Aegilops tauschii subsp. strangulata</name>
    <name type="common">Goatgrass</name>
    <dbReference type="NCBI Taxonomy" id="200361"/>
    <lineage>
        <taxon>Eukaryota</taxon>
        <taxon>Viridiplantae</taxon>
        <taxon>Streptophyta</taxon>
        <taxon>Embryophyta</taxon>
        <taxon>Tracheophyta</taxon>
        <taxon>Spermatophyta</taxon>
        <taxon>Magnoliopsida</taxon>
        <taxon>Liliopsida</taxon>
        <taxon>Poales</taxon>
        <taxon>Poaceae</taxon>
        <taxon>BOP clade</taxon>
        <taxon>Pooideae</taxon>
        <taxon>Triticodae</taxon>
        <taxon>Triticeae</taxon>
        <taxon>Triticinae</taxon>
        <taxon>Aegilops</taxon>
    </lineage>
</organism>
<reference evidence="2" key="2">
    <citation type="journal article" date="2017" name="Nat. Plants">
        <title>The Aegilops tauschii genome reveals multiple impacts of transposons.</title>
        <authorList>
            <person name="Zhao G."/>
            <person name="Zou C."/>
            <person name="Li K."/>
            <person name="Wang K."/>
            <person name="Li T."/>
            <person name="Gao L."/>
            <person name="Zhang X."/>
            <person name="Wang H."/>
            <person name="Yang Z."/>
            <person name="Liu X."/>
            <person name="Jiang W."/>
            <person name="Mao L."/>
            <person name="Kong X."/>
            <person name="Jiao Y."/>
            <person name="Jia J."/>
        </authorList>
    </citation>
    <scope>NUCLEOTIDE SEQUENCE [LARGE SCALE GENOMIC DNA]</scope>
    <source>
        <strain evidence="2">cv. AL8/78</strain>
    </source>
</reference>
<dbReference type="PANTHER" id="PTHR13318">
    <property type="entry name" value="PARTNER OF PAIRED, ISOFORM B-RELATED"/>
    <property type="match status" value="1"/>
</dbReference>
<dbReference type="AlphaFoldDB" id="A0A453CCQ1"/>
<reference evidence="1" key="3">
    <citation type="journal article" date="2017" name="Nature">
        <title>Genome sequence of the progenitor of the wheat D genome Aegilops tauschii.</title>
        <authorList>
            <person name="Luo M.C."/>
            <person name="Gu Y.Q."/>
            <person name="Puiu D."/>
            <person name="Wang H."/>
            <person name="Twardziok S.O."/>
            <person name="Deal K.R."/>
            <person name="Huo N."/>
            <person name="Zhu T."/>
            <person name="Wang L."/>
            <person name="Wang Y."/>
            <person name="McGuire P.E."/>
            <person name="Liu S."/>
            <person name="Long H."/>
            <person name="Ramasamy R.K."/>
            <person name="Rodriguez J.C."/>
            <person name="Van S.L."/>
            <person name="Yuan L."/>
            <person name="Wang Z."/>
            <person name="Xia Z."/>
            <person name="Xiao L."/>
            <person name="Anderson O.D."/>
            <person name="Ouyang S."/>
            <person name="Liang Y."/>
            <person name="Zimin A.V."/>
            <person name="Pertea G."/>
            <person name="Qi P."/>
            <person name="Bennetzen J.L."/>
            <person name="Dai X."/>
            <person name="Dawson M.W."/>
            <person name="Muller H.G."/>
            <person name="Kugler K."/>
            <person name="Rivarola-Duarte L."/>
            <person name="Spannagl M."/>
            <person name="Mayer K.F.X."/>
            <person name="Lu F.H."/>
            <person name="Bevan M.W."/>
            <person name="Leroy P."/>
            <person name="Li P."/>
            <person name="You F.M."/>
            <person name="Sun Q."/>
            <person name="Liu Z."/>
            <person name="Lyons E."/>
            <person name="Wicker T."/>
            <person name="Salzberg S.L."/>
            <person name="Devos K.M."/>
            <person name="Dvorak J."/>
        </authorList>
    </citation>
    <scope>NUCLEOTIDE SEQUENCE [LARGE SCALE GENOMIC DNA]</scope>
    <source>
        <strain evidence="1">cv. AL8/78</strain>
    </source>
</reference>
<reference evidence="1" key="5">
    <citation type="journal article" date="2021" name="G3 (Bethesda)">
        <title>Aegilops tauschii genome assembly Aet v5.0 features greater sequence contiguity and improved annotation.</title>
        <authorList>
            <person name="Wang L."/>
            <person name="Zhu T."/>
            <person name="Rodriguez J.C."/>
            <person name="Deal K.R."/>
            <person name="Dubcovsky J."/>
            <person name="McGuire P.E."/>
            <person name="Lux T."/>
            <person name="Spannagl M."/>
            <person name="Mayer K.F.X."/>
            <person name="Baldrich P."/>
            <person name="Meyers B.C."/>
            <person name="Huo N."/>
            <person name="Gu Y.Q."/>
            <person name="Zhou H."/>
            <person name="Devos K.M."/>
            <person name="Bennetzen J.L."/>
            <person name="Unver T."/>
            <person name="Budak H."/>
            <person name="Gulick P.J."/>
            <person name="Galiba G."/>
            <person name="Kalapos B."/>
            <person name="Nelson D.R."/>
            <person name="Li P."/>
            <person name="You F.M."/>
            <person name="Luo M.C."/>
            <person name="Dvorak J."/>
        </authorList>
    </citation>
    <scope>NUCLEOTIDE SEQUENCE [LARGE SCALE GENOMIC DNA]</scope>
    <source>
        <strain evidence="1">cv. AL8/78</strain>
    </source>
</reference>
<dbReference type="Gene3D" id="3.80.10.10">
    <property type="entry name" value="Ribonuclease Inhibitor"/>
    <property type="match status" value="3"/>
</dbReference>
<dbReference type="FunFam" id="3.80.10.10:FF:000667">
    <property type="entry name" value="Leucine-rich repeat family protein"/>
    <property type="match status" value="1"/>
</dbReference>
<dbReference type="GO" id="GO:0031146">
    <property type="term" value="P:SCF-dependent proteasomal ubiquitin-dependent protein catabolic process"/>
    <property type="evidence" value="ECO:0007669"/>
    <property type="project" value="TreeGrafter"/>
</dbReference>
<keyword evidence="2" id="KW-1185">Reference proteome</keyword>
<dbReference type="FunFam" id="3.80.10.10:FF:000399">
    <property type="entry name" value="F-box/LRR-repeat protein 14"/>
    <property type="match status" value="1"/>
</dbReference>
<dbReference type="SMART" id="SM00367">
    <property type="entry name" value="LRR_CC"/>
    <property type="match status" value="3"/>
</dbReference>
<dbReference type="EnsemblPlants" id="AET2Gv20806600.26">
    <property type="protein sequence ID" value="AET2Gv20806600.26"/>
    <property type="gene ID" value="AET2Gv20806600"/>
</dbReference>
<dbReference type="GO" id="GO:0019005">
    <property type="term" value="C:SCF ubiquitin ligase complex"/>
    <property type="evidence" value="ECO:0007669"/>
    <property type="project" value="TreeGrafter"/>
</dbReference>
<dbReference type="Proteomes" id="UP000015105">
    <property type="component" value="Chromosome 2D"/>
</dbReference>
<accession>A0A453CCQ1</accession>
<evidence type="ECO:0000313" key="2">
    <source>
        <dbReference type="Proteomes" id="UP000015105"/>
    </source>
</evidence>
<dbReference type="Gramene" id="AET2Gv20806600.26">
    <property type="protein sequence ID" value="AET2Gv20806600.26"/>
    <property type="gene ID" value="AET2Gv20806600"/>
</dbReference>
<dbReference type="InterPro" id="IPR001611">
    <property type="entry name" value="Leu-rich_rpt"/>
</dbReference>
<dbReference type="SUPFAM" id="SSF52047">
    <property type="entry name" value="RNI-like"/>
    <property type="match status" value="1"/>
</dbReference>
<name>A0A453CCQ1_AEGTS</name>
<sequence length="404" mass="44427">MGSACSRNRGQVVHEDQLYSVKFSKSGSFKWLLHTLSRSSSDVLRKAQGPGPGRRPSLVELCVARVREDISRYSDFSMLPRDLSQQIFNELVRCSYINEELLGAFRDCALQDICLDEYPGVKDAWMEVIASQGQSLLSVDISCSDVTDSGLNLLKDCSNMQSLACNYCDRISEHGLKTVSGLSNLTSLSLKKCAAVTAEGAKAFAKLVNLVNLDLERCPKIHGGLVHLKGLRKLETLNMRYCNGITDSDMKYLSDFTSLRELQLSCCKISDCGVSYLRGLSKLSHLNLEGCAVTAACLEAISGLASLVLLNLNRCGICDEGCEKLEGLVKLKVLNLGFNHITDACLVHLRELINLECLNLDSCKIGDEGLLHLKGPFAVEKFGTFGHCSWKQWTSSSLWSSEFA</sequence>
<reference evidence="2" key="1">
    <citation type="journal article" date="2014" name="Science">
        <title>Ancient hybridizations among the ancestral genomes of bread wheat.</title>
        <authorList>
            <consortium name="International Wheat Genome Sequencing Consortium,"/>
            <person name="Marcussen T."/>
            <person name="Sandve S.R."/>
            <person name="Heier L."/>
            <person name="Spannagl M."/>
            <person name="Pfeifer M."/>
            <person name="Jakobsen K.S."/>
            <person name="Wulff B.B."/>
            <person name="Steuernagel B."/>
            <person name="Mayer K.F."/>
            <person name="Olsen O.A."/>
        </authorList>
    </citation>
    <scope>NUCLEOTIDE SEQUENCE [LARGE SCALE GENOMIC DNA]</scope>
    <source>
        <strain evidence="2">cv. AL8/78</strain>
    </source>
</reference>
<reference evidence="1" key="4">
    <citation type="submission" date="2019-03" db="UniProtKB">
        <authorList>
            <consortium name="EnsemblPlants"/>
        </authorList>
    </citation>
    <scope>IDENTIFICATION</scope>
</reference>
<dbReference type="FunFam" id="3.80.10.10:FF:000277">
    <property type="entry name" value="Leucine-rich repeat family protein"/>
    <property type="match status" value="1"/>
</dbReference>
<proteinExistence type="predicted"/>
<evidence type="ECO:0000313" key="1">
    <source>
        <dbReference type="EnsemblPlants" id="AET2Gv20806600.26"/>
    </source>
</evidence>
<dbReference type="Pfam" id="PF13516">
    <property type="entry name" value="LRR_6"/>
    <property type="match status" value="4"/>
</dbReference>
<dbReference type="InterPro" id="IPR032675">
    <property type="entry name" value="LRR_dom_sf"/>
</dbReference>